<comment type="catalytic activity">
    <reaction evidence="4">
        <text>[thioredoxin]-disulfide + L-methionine + H2O = L-methionine (S)-S-oxide + [thioredoxin]-dithiol</text>
        <dbReference type="Rhea" id="RHEA:19993"/>
        <dbReference type="Rhea" id="RHEA-COMP:10698"/>
        <dbReference type="Rhea" id="RHEA-COMP:10700"/>
        <dbReference type="ChEBI" id="CHEBI:15377"/>
        <dbReference type="ChEBI" id="CHEBI:29950"/>
        <dbReference type="ChEBI" id="CHEBI:50058"/>
        <dbReference type="ChEBI" id="CHEBI:57844"/>
        <dbReference type="ChEBI" id="CHEBI:58772"/>
        <dbReference type="EC" id="1.8.4.11"/>
    </reaction>
</comment>
<dbReference type="PANTHER" id="PTHR42799">
    <property type="entry name" value="MITOCHONDRIAL PEPTIDE METHIONINE SULFOXIDE REDUCTASE"/>
    <property type="match status" value="1"/>
</dbReference>
<dbReference type="InterPro" id="IPR050162">
    <property type="entry name" value="MsrA_MetSO_reductase"/>
</dbReference>
<sequence length="208" mass="24080">MTDLITITLGMGCYWSPEALFGAMPGVIRTRVGFAGGTTAEPVYRNMSDHTETVELAFDAAIVTYDELLETFWNNHNPYNINGYKDRQYQSLLLYRDAEQGELFRGIKSRIEQDKGPLDTELAQLKTFYPAEGRHQKYYLKRFPNAVDQLRRLYPSDEEMERSTLVARLNGVAKGFLNLERLLSEMEQWPIADGQRDEMAAIIRRIRW</sequence>
<proteinExistence type="predicted"/>
<keyword evidence="2" id="KW-0560">Oxidoreductase</keyword>
<evidence type="ECO:0000256" key="1">
    <source>
        <dbReference type="ARBA" id="ARBA00012502"/>
    </source>
</evidence>
<dbReference type="RefSeq" id="WP_284237921.1">
    <property type="nucleotide sequence ID" value="NZ_BSSQ01000006.1"/>
</dbReference>
<feature type="domain" description="Peptide methionine sulphoxide reductase MsrA" evidence="5">
    <location>
        <begin position="6"/>
        <end position="142"/>
    </location>
</feature>
<evidence type="ECO:0000256" key="2">
    <source>
        <dbReference type="ARBA" id="ARBA00023002"/>
    </source>
</evidence>
<dbReference type="PANTHER" id="PTHR42799:SF13">
    <property type="entry name" value="PEPTIDE METHIONINE SULFOXIDE REDUCTASE"/>
    <property type="match status" value="1"/>
</dbReference>
<evidence type="ECO:0000259" key="5">
    <source>
        <dbReference type="Pfam" id="PF01625"/>
    </source>
</evidence>
<dbReference type="Gene3D" id="3.30.1060.10">
    <property type="entry name" value="Peptide methionine sulphoxide reductase MsrA"/>
    <property type="match status" value="1"/>
</dbReference>
<dbReference type="EC" id="1.8.4.11" evidence="1"/>
<accession>A0ABQ6GC67</accession>
<comment type="catalytic activity">
    <reaction evidence="3">
        <text>L-methionyl-[protein] + [thioredoxin]-disulfide + H2O = L-methionyl-(S)-S-oxide-[protein] + [thioredoxin]-dithiol</text>
        <dbReference type="Rhea" id="RHEA:14217"/>
        <dbReference type="Rhea" id="RHEA-COMP:10698"/>
        <dbReference type="Rhea" id="RHEA-COMP:10700"/>
        <dbReference type="Rhea" id="RHEA-COMP:12313"/>
        <dbReference type="Rhea" id="RHEA-COMP:12315"/>
        <dbReference type="ChEBI" id="CHEBI:15377"/>
        <dbReference type="ChEBI" id="CHEBI:16044"/>
        <dbReference type="ChEBI" id="CHEBI:29950"/>
        <dbReference type="ChEBI" id="CHEBI:44120"/>
        <dbReference type="ChEBI" id="CHEBI:50058"/>
        <dbReference type="EC" id="1.8.4.11"/>
    </reaction>
</comment>
<dbReference type="Pfam" id="PF01625">
    <property type="entry name" value="PMSR"/>
    <property type="match status" value="1"/>
</dbReference>
<evidence type="ECO:0000313" key="6">
    <source>
        <dbReference type="EMBL" id="GLX67176.1"/>
    </source>
</evidence>
<evidence type="ECO:0000256" key="4">
    <source>
        <dbReference type="ARBA" id="ARBA00048782"/>
    </source>
</evidence>
<evidence type="ECO:0000313" key="7">
    <source>
        <dbReference type="Proteomes" id="UP001157114"/>
    </source>
</evidence>
<keyword evidence="7" id="KW-1185">Reference proteome</keyword>
<organism evidence="6 7">
    <name type="scientific">Paenibacillus glycanilyticus</name>
    <dbReference type="NCBI Taxonomy" id="126569"/>
    <lineage>
        <taxon>Bacteria</taxon>
        <taxon>Bacillati</taxon>
        <taxon>Bacillota</taxon>
        <taxon>Bacilli</taxon>
        <taxon>Bacillales</taxon>
        <taxon>Paenibacillaceae</taxon>
        <taxon>Paenibacillus</taxon>
    </lineage>
</organism>
<reference evidence="6 7" key="1">
    <citation type="submission" date="2023-03" db="EMBL/GenBank/DDBJ databases">
        <title>Draft genome sequence of the bacteria which degrade cell wall of Tricholomamatutake.</title>
        <authorList>
            <person name="Konishi Y."/>
            <person name="Fukuta Y."/>
            <person name="Shirasaka N."/>
        </authorList>
    </citation>
    <scope>NUCLEOTIDE SEQUENCE [LARGE SCALE GENOMIC DNA]</scope>
    <source>
        <strain evidence="7">mu1</strain>
    </source>
</reference>
<dbReference type="InterPro" id="IPR002569">
    <property type="entry name" value="Met_Sox_Rdtase_MsrA_dom"/>
</dbReference>
<evidence type="ECO:0000256" key="3">
    <source>
        <dbReference type="ARBA" id="ARBA00047806"/>
    </source>
</evidence>
<comment type="caution">
    <text evidence="6">The sequence shown here is derived from an EMBL/GenBank/DDBJ whole genome shotgun (WGS) entry which is preliminary data.</text>
</comment>
<dbReference type="InterPro" id="IPR036509">
    <property type="entry name" value="Met_Sox_Rdtase_MsrA_sf"/>
</dbReference>
<name>A0ABQ6GC67_9BACL</name>
<dbReference type="EMBL" id="BSSQ01000006">
    <property type="protein sequence ID" value="GLX67176.1"/>
    <property type="molecule type" value="Genomic_DNA"/>
</dbReference>
<protein>
    <recommendedName>
        <fullName evidence="1">peptide-methionine (S)-S-oxide reductase</fullName>
        <ecNumber evidence="1">1.8.4.11</ecNumber>
    </recommendedName>
</protein>
<gene>
    <name evidence="6" type="ORF">MU1_15210</name>
</gene>
<dbReference type="Proteomes" id="UP001157114">
    <property type="component" value="Unassembled WGS sequence"/>
</dbReference>
<dbReference type="SUPFAM" id="SSF55068">
    <property type="entry name" value="Peptide methionine sulfoxide reductase"/>
    <property type="match status" value="1"/>
</dbReference>